<dbReference type="STRING" id="521003.COLINT_02849"/>
<dbReference type="Gene3D" id="6.10.250.290">
    <property type="match status" value="1"/>
</dbReference>
<keyword evidence="3 5" id="KW-0687">Ribonucleoprotein</keyword>
<evidence type="ECO:0000313" key="6">
    <source>
        <dbReference type="EMBL" id="EEP44493.1"/>
    </source>
</evidence>
<dbReference type="PANTHER" id="PTHR11560">
    <property type="entry name" value="39S RIBOSOMAL PROTEIN L10, MITOCHONDRIAL"/>
    <property type="match status" value="1"/>
</dbReference>
<keyword evidence="2 5" id="KW-0689">Ribosomal protein</keyword>
<comment type="subunit">
    <text evidence="5">Part of the ribosomal stalk of the 50S ribosomal subunit. The N-terminus interacts with L11 and the large rRNA to form the base of the stalk. The C-terminus forms an elongated spine to which L12 dimers bind in a sequential fashion forming a multimeric L10(L12)X complex.</text>
</comment>
<dbReference type="Proteomes" id="UP000003295">
    <property type="component" value="Unassembled WGS sequence"/>
</dbReference>
<dbReference type="InterPro" id="IPR022973">
    <property type="entry name" value="Ribosomal_uL10_bac"/>
</dbReference>
<dbReference type="eggNOG" id="COG0244">
    <property type="taxonomic scope" value="Bacteria"/>
</dbReference>
<proteinExistence type="inferred from homology"/>
<evidence type="ECO:0000256" key="2">
    <source>
        <dbReference type="ARBA" id="ARBA00022980"/>
    </source>
</evidence>
<dbReference type="GO" id="GO:1990904">
    <property type="term" value="C:ribonucleoprotein complex"/>
    <property type="evidence" value="ECO:0007669"/>
    <property type="project" value="UniProtKB-KW"/>
</dbReference>
<dbReference type="GO" id="GO:0005840">
    <property type="term" value="C:ribosome"/>
    <property type="evidence" value="ECO:0007669"/>
    <property type="project" value="UniProtKB-KW"/>
</dbReference>
<reference evidence="6 7" key="1">
    <citation type="submission" date="2009-04" db="EMBL/GenBank/DDBJ databases">
        <authorList>
            <person name="Weinstock G."/>
            <person name="Sodergren E."/>
            <person name="Clifton S."/>
            <person name="Fulton L."/>
            <person name="Fulton B."/>
            <person name="Courtney L."/>
            <person name="Fronick C."/>
            <person name="Harrison M."/>
            <person name="Strong C."/>
            <person name="Farmer C."/>
            <person name="Delahaunty K."/>
            <person name="Markovic C."/>
            <person name="Hall O."/>
            <person name="Minx P."/>
            <person name="Tomlinson C."/>
            <person name="Mitreva M."/>
            <person name="Nelson J."/>
            <person name="Hou S."/>
            <person name="Wollam A."/>
            <person name="Pepin K.H."/>
            <person name="Johnson M."/>
            <person name="Bhonagiri V."/>
            <person name="Nash W.E."/>
            <person name="Warren W."/>
            <person name="Chinwalla A."/>
            <person name="Mardis E.R."/>
            <person name="Wilson R.K."/>
        </authorList>
    </citation>
    <scope>NUCLEOTIDE SEQUENCE [LARGE SCALE GENOMIC DNA]</scope>
    <source>
        <strain evidence="6 7">DSM 13280</strain>
    </source>
</reference>
<organism evidence="6 7">
    <name type="scientific">Collinsella intestinalis DSM 13280</name>
    <dbReference type="NCBI Taxonomy" id="521003"/>
    <lineage>
        <taxon>Bacteria</taxon>
        <taxon>Bacillati</taxon>
        <taxon>Actinomycetota</taxon>
        <taxon>Coriobacteriia</taxon>
        <taxon>Coriobacteriales</taxon>
        <taxon>Coriobacteriaceae</taxon>
        <taxon>Collinsella</taxon>
    </lineage>
</organism>
<gene>
    <name evidence="5 6" type="primary">rplJ</name>
    <name evidence="6" type="ORF">COLINT_02849</name>
</gene>
<dbReference type="Gene3D" id="3.30.70.1730">
    <property type="match status" value="1"/>
</dbReference>
<comment type="function">
    <text evidence="5">Forms part of the ribosomal stalk, playing a central role in the interaction of the ribosome with GTP-bound translation factors.</text>
</comment>
<dbReference type="NCBIfam" id="NF000955">
    <property type="entry name" value="PRK00099.1-1"/>
    <property type="match status" value="1"/>
</dbReference>
<dbReference type="HOGENOM" id="CLU_092227_1_2_11"/>
<dbReference type="CDD" id="cd05797">
    <property type="entry name" value="Ribosomal_L10"/>
    <property type="match status" value="1"/>
</dbReference>
<evidence type="ECO:0000256" key="1">
    <source>
        <dbReference type="ARBA" id="ARBA00008889"/>
    </source>
</evidence>
<dbReference type="AlphaFoldDB" id="C4F9W5"/>
<comment type="similarity">
    <text evidence="1 5">Belongs to the universal ribosomal protein uL10 family.</text>
</comment>
<evidence type="ECO:0000313" key="7">
    <source>
        <dbReference type="Proteomes" id="UP000003295"/>
    </source>
</evidence>
<evidence type="ECO:0000256" key="5">
    <source>
        <dbReference type="HAMAP-Rule" id="MF_00362"/>
    </source>
</evidence>
<dbReference type="EMBL" id="ABXH02000015">
    <property type="protein sequence ID" value="EEP44493.1"/>
    <property type="molecule type" value="Genomic_DNA"/>
</dbReference>
<dbReference type="GO" id="GO:0070180">
    <property type="term" value="F:large ribosomal subunit rRNA binding"/>
    <property type="evidence" value="ECO:0007669"/>
    <property type="project" value="UniProtKB-UniRule"/>
</dbReference>
<evidence type="ECO:0000256" key="3">
    <source>
        <dbReference type="ARBA" id="ARBA00023274"/>
    </source>
</evidence>
<keyword evidence="5" id="KW-0699">rRNA-binding</keyword>
<accession>C4F9W5</accession>
<dbReference type="Pfam" id="PF00466">
    <property type="entry name" value="Ribosomal_L10"/>
    <property type="match status" value="1"/>
</dbReference>
<sequence length="193" mass="21031">MPPPTSWRSCPEKKKKEVYHMPKQYKIDAVAEIESKIESNAGVYVVSYNGLTVLQAQELRKQLREAGAQMKVYKNNLVRIALENKEQPNLDEMLVGPLAYVFFEEEPVSAAKVLKEFAKKSKGVLEIKGGISDGQAVSAAEVDAIAELPSKDQLLGQIAGLINGFARDIAVCVNGVSSGLARTVQQISEQKAA</sequence>
<dbReference type="SUPFAM" id="SSF160369">
    <property type="entry name" value="Ribosomal protein L10-like"/>
    <property type="match status" value="1"/>
</dbReference>
<dbReference type="HAMAP" id="MF_00362">
    <property type="entry name" value="Ribosomal_uL10"/>
    <property type="match status" value="1"/>
</dbReference>
<protein>
    <recommendedName>
        <fullName evidence="4 5">Large ribosomal subunit protein uL10</fullName>
    </recommendedName>
</protein>
<dbReference type="InterPro" id="IPR001790">
    <property type="entry name" value="Ribosomal_uL10"/>
</dbReference>
<dbReference type="GO" id="GO:0006412">
    <property type="term" value="P:translation"/>
    <property type="evidence" value="ECO:0007669"/>
    <property type="project" value="UniProtKB-UniRule"/>
</dbReference>
<keyword evidence="5" id="KW-0694">RNA-binding</keyword>
<evidence type="ECO:0000256" key="4">
    <source>
        <dbReference type="ARBA" id="ARBA00035202"/>
    </source>
</evidence>
<dbReference type="InterPro" id="IPR047865">
    <property type="entry name" value="Ribosomal_uL10_bac_type"/>
</dbReference>
<name>C4F9W5_9ACTN</name>
<comment type="caution">
    <text evidence="6">The sequence shown here is derived from an EMBL/GenBank/DDBJ whole genome shotgun (WGS) entry which is preliminary data.</text>
</comment>
<dbReference type="InterPro" id="IPR043141">
    <property type="entry name" value="Ribosomal_uL10-like_sf"/>
</dbReference>